<organism evidence="2 3">
    <name type="scientific">Hydnomerulius pinastri MD-312</name>
    <dbReference type="NCBI Taxonomy" id="994086"/>
    <lineage>
        <taxon>Eukaryota</taxon>
        <taxon>Fungi</taxon>
        <taxon>Dikarya</taxon>
        <taxon>Basidiomycota</taxon>
        <taxon>Agaricomycotina</taxon>
        <taxon>Agaricomycetes</taxon>
        <taxon>Agaricomycetidae</taxon>
        <taxon>Boletales</taxon>
        <taxon>Boletales incertae sedis</taxon>
        <taxon>Leucogyrophana</taxon>
    </lineage>
</organism>
<evidence type="ECO:0000313" key="2">
    <source>
        <dbReference type="EMBL" id="KIJ58340.1"/>
    </source>
</evidence>
<reference evidence="2 3" key="1">
    <citation type="submission" date="2014-04" db="EMBL/GenBank/DDBJ databases">
        <title>Evolutionary Origins and Diversification of the Mycorrhizal Mutualists.</title>
        <authorList>
            <consortium name="DOE Joint Genome Institute"/>
            <consortium name="Mycorrhizal Genomics Consortium"/>
            <person name="Kohler A."/>
            <person name="Kuo A."/>
            <person name="Nagy L.G."/>
            <person name="Floudas D."/>
            <person name="Copeland A."/>
            <person name="Barry K.W."/>
            <person name="Cichocki N."/>
            <person name="Veneault-Fourrey C."/>
            <person name="LaButti K."/>
            <person name="Lindquist E.A."/>
            <person name="Lipzen A."/>
            <person name="Lundell T."/>
            <person name="Morin E."/>
            <person name="Murat C."/>
            <person name="Riley R."/>
            <person name="Ohm R."/>
            <person name="Sun H."/>
            <person name="Tunlid A."/>
            <person name="Henrissat B."/>
            <person name="Grigoriev I.V."/>
            <person name="Hibbett D.S."/>
            <person name="Martin F."/>
        </authorList>
    </citation>
    <scope>NUCLEOTIDE SEQUENCE [LARGE SCALE GENOMIC DNA]</scope>
    <source>
        <strain evidence="2 3">MD-312</strain>
    </source>
</reference>
<keyword evidence="3" id="KW-1185">Reference proteome</keyword>
<protein>
    <submittedName>
        <fullName evidence="2">Uncharacterized protein</fullName>
    </submittedName>
</protein>
<dbReference type="AlphaFoldDB" id="A0A0C9VL68"/>
<dbReference type="Proteomes" id="UP000053820">
    <property type="component" value="Unassembled WGS sequence"/>
</dbReference>
<feature type="compositionally biased region" description="Low complexity" evidence="1">
    <location>
        <begin position="80"/>
        <end position="93"/>
    </location>
</feature>
<dbReference type="EMBL" id="KN839952">
    <property type="protein sequence ID" value="KIJ58340.1"/>
    <property type="molecule type" value="Genomic_DNA"/>
</dbReference>
<dbReference type="SUPFAM" id="SSF57903">
    <property type="entry name" value="FYVE/PHD zinc finger"/>
    <property type="match status" value="1"/>
</dbReference>
<sequence length="552" mass="60577">MSPTVLTHYLQTINQFTHSDKMPRTGITALKVSGRRKRRCSTCGHVPRVELDVCMDTMPEEGLGNDMDDISPTTPPTPTLPSSTSDQTATSTTPAIVQTQPTPLRRHNRFCYLCHDGADTLYCCNTCRRVVCNSCIIVDLEYMPTATNPDVSFTCPGCYELSDIKINRFSGEPRRAYAPYVAFTQQDMDGRTVNALPTLPAVTSHYELSSCSEINDDPLLILHLFCKGVEPCGVAGLVYNSISSYFDDTGLKFIELEFDFGTNAKVAAHRKKVEALVAGLQMMKHARVLVFITAHSEIDHGDLFAGHEGRACTPKPVVVEVPMFFKVLFNGGIAPLLTGSMLFLMTCGPLVNNAESFQGLRESLKTLQVAQAVAFAAPQFQPSNATYFILALIHSSIIQGFPVRQCFPGALQNSFELGKHSDVILFSTSHAPAAPTPLSPPSSPSPPSMTTTLLCEKYVWWNTSSQPYGHSLSFVCHVCGALRSWSQPLYDSGSWTVDCMNGKCGLAPDGHRVAPRGKVTNKIPTDIAWVTPTNKRKHGWFVRVIFREVVAI</sequence>
<name>A0A0C9VL68_9AGAM</name>
<dbReference type="HOGENOM" id="CLU_027016_0_0_1"/>
<proteinExistence type="predicted"/>
<dbReference type="OrthoDB" id="2655622at2759"/>
<dbReference type="Gene3D" id="3.30.40.10">
    <property type="entry name" value="Zinc/RING finger domain, C3HC4 (zinc finger)"/>
    <property type="match status" value="1"/>
</dbReference>
<evidence type="ECO:0000313" key="3">
    <source>
        <dbReference type="Proteomes" id="UP000053820"/>
    </source>
</evidence>
<feature type="region of interest" description="Disordered" evidence="1">
    <location>
        <begin position="62"/>
        <end position="93"/>
    </location>
</feature>
<gene>
    <name evidence="2" type="ORF">HYDPIDRAFT_34283</name>
</gene>
<evidence type="ECO:0000256" key="1">
    <source>
        <dbReference type="SAM" id="MobiDB-lite"/>
    </source>
</evidence>
<accession>A0A0C9VL68</accession>
<dbReference type="InterPro" id="IPR011011">
    <property type="entry name" value="Znf_FYVE_PHD"/>
</dbReference>
<dbReference type="InterPro" id="IPR013083">
    <property type="entry name" value="Znf_RING/FYVE/PHD"/>
</dbReference>